<dbReference type="RefSeq" id="WP_321550245.1">
    <property type="nucleotide sequence ID" value="NZ_JAXIVS010000015.1"/>
</dbReference>
<comment type="caution">
    <text evidence="1">The sequence shown here is derived from an EMBL/GenBank/DDBJ whole genome shotgun (WGS) entry which is preliminary data.</text>
</comment>
<organism evidence="1 2">
    <name type="scientific">Hyalangium rubrum</name>
    <dbReference type="NCBI Taxonomy" id="3103134"/>
    <lineage>
        <taxon>Bacteria</taxon>
        <taxon>Pseudomonadati</taxon>
        <taxon>Myxococcota</taxon>
        <taxon>Myxococcia</taxon>
        <taxon>Myxococcales</taxon>
        <taxon>Cystobacterineae</taxon>
        <taxon>Archangiaceae</taxon>
        <taxon>Hyalangium</taxon>
    </lineage>
</organism>
<accession>A0ABU5HDI7</accession>
<gene>
    <name evidence="1" type="ORF">SYV04_34395</name>
</gene>
<name>A0ABU5HDI7_9BACT</name>
<evidence type="ECO:0000313" key="1">
    <source>
        <dbReference type="EMBL" id="MDY7231533.1"/>
    </source>
</evidence>
<evidence type="ECO:0000313" key="2">
    <source>
        <dbReference type="Proteomes" id="UP001291309"/>
    </source>
</evidence>
<sequence>MSSHIHIIASCTDRKRRGKAVPLRLGDIPKGSRRLESWWTALSSDPSPKLTATDLYVGDLWSVTCDLPLVAQHAWQVAYLWVASAGYGLVPADAVLVPYSATFRRGVADSVHVGAAAEAAGALQSWWEGLAKHPGPVAGAPRRIMHLAERSPRSTILVVASPMYLTAMANDLVETRAALSSPDRLVIVSSGLTPDAAILEENLVQSVAELQHLVAGGRTSLHARVARKLLEALPPEHLNAPTAQAMCADWVRACPSLKQYDREKQRDVQVLQFIRSRLTQEPSLSHSRLLRELRASGRACEQGRFRELYLSVKPTS</sequence>
<dbReference type="EMBL" id="JAXIVS010000015">
    <property type="protein sequence ID" value="MDY7231533.1"/>
    <property type="molecule type" value="Genomic_DNA"/>
</dbReference>
<proteinExistence type="predicted"/>
<dbReference type="Proteomes" id="UP001291309">
    <property type="component" value="Unassembled WGS sequence"/>
</dbReference>
<protein>
    <submittedName>
        <fullName evidence="1">Uncharacterized protein</fullName>
    </submittedName>
</protein>
<keyword evidence="2" id="KW-1185">Reference proteome</keyword>
<reference evidence="1 2" key="1">
    <citation type="submission" date="2023-12" db="EMBL/GenBank/DDBJ databases">
        <title>the genome sequence of Hyalangium sp. s54d21.</title>
        <authorList>
            <person name="Zhang X."/>
        </authorList>
    </citation>
    <scope>NUCLEOTIDE SEQUENCE [LARGE SCALE GENOMIC DNA]</scope>
    <source>
        <strain evidence="2">s54d21</strain>
    </source>
</reference>